<evidence type="ECO:0000256" key="1">
    <source>
        <dbReference type="SAM" id="SignalP"/>
    </source>
</evidence>
<organism evidence="2 3">
    <name type="scientific">Comamonas testosteroni TK102</name>
    <dbReference type="NCBI Taxonomy" id="1392005"/>
    <lineage>
        <taxon>Bacteria</taxon>
        <taxon>Pseudomonadati</taxon>
        <taxon>Pseudomonadota</taxon>
        <taxon>Betaproteobacteria</taxon>
        <taxon>Burkholderiales</taxon>
        <taxon>Comamonadaceae</taxon>
        <taxon>Comamonas</taxon>
    </lineage>
</organism>
<accession>A0A076PJP7</accession>
<evidence type="ECO:0000313" key="3">
    <source>
        <dbReference type="Proteomes" id="UP000028782"/>
    </source>
</evidence>
<feature type="chain" id="PRO_5001715805" evidence="1">
    <location>
        <begin position="29"/>
        <end position="190"/>
    </location>
</feature>
<gene>
    <name evidence="2" type="ORF">O987_14555</name>
</gene>
<dbReference type="EMBL" id="CP006704">
    <property type="protein sequence ID" value="AIJ47024.1"/>
    <property type="molecule type" value="Genomic_DNA"/>
</dbReference>
<dbReference type="KEGG" id="ctes:O987_14555"/>
<dbReference type="AlphaFoldDB" id="A0A076PJP7"/>
<sequence length="190" mass="20635">MIAPASVRPLISALFPALAIAMATSSHAQSWETMREVVFDSSVFSSTGTAVDREILKTVWATELSAPRLGSAGKRMPAFALLGDTATAEGKVIFSMFAAAGNTLCLDAPNGAAAMDIYSVCTMRVIAWPPRPGLRAIELPGYCMLYANTDRSQNRVEYRIEQTQPALTIRFRAWQFGKVIPACNRAMRLS</sequence>
<dbReference type="RefSeq" id="WP_019042140.1">
    <property type="nucleotide sequence ID" value="NZ_CP006704.1"/>
</dbReference>
<feature type="signal peptide" evidence="1">
    <location>
        <begin position="1"/>
        <end position="28"/>
    </location>
</feature>
<protein>
    <submittedName>
        <fullName evidence="2">Uncharacterized protein</fullName>
    </submittedName>
</protein>
<reference evidence="2 3" key="1">
    <citation type="journal article" date="2014" name="Genome Announc.">
        <title>Complete Genome Sequence of Polychlorinated Biphenyl Degrader Comamonas testosteroni TK102 (NBRC 109938).</title>
        <authorList>
            <person name="Fukuda K."/>
            <person name="Hosoyama A."/>
            <person name="Tsuchikane K."/>
            <person name="Ohji S."/>
            <person name="Yamazoe A."/>
            <person name="Fujita N."/>
            <person name="Shintani M."/>
            <person name="Kimbara K."/>
        </authorList>
    </citation>
    <scope>NUCLEOTIDE SEQUENCE [LARGE SCALE GENOMIC DNA]</scope>
    <source>
        <strain evidence="2">TK102</strain>
    </source>
</reference>
<proteinExistence type="predicted"/>
<evidence type="ECO:0000313" key="2">
    <source>
        <dbReference type="EMBL" id="AIJ47024.1"/>
    </source>
</evidence>
<dbReference type="Proteomes" id="UP000028782">
    <property type="component" value="Chromosome"/>
</dbReference>
<name>A0A076PJP7_COMTE</name>
<keyword evidence="1" id="KW-0732">Signal</keyword>
<dbReference type="HOGENOM" id="CLU_1431739_0_0_4"/>